<evidence type="ECO:0000313" key="3">
    <source>
        <dbReference type="Proteomes" id="UP001364890"/>
    </source>
</evidence>
<dbReference type="EMBL" id="JBAWSY010000012">
    <property type="protein sequence ID" value="MEI4770870.1"/>
    <property type="molecule type" value="Genomic_DNA"/>
</dbReference>
<organism evidence="2 3">
    <name type="scientific">Psychrobacillus mangrovi</name>
    <dbReference type="NCBI Taxonomy" id="3117745"/>
    <lineage>
        <taxon>Bacteria</taxon>
        <taxon>Bacillati</taxon>
        <taxon>Bacillota</taxon>
        <taxon>Bacilli</taxon>
        <taxon>Bacillales</taxon>
        <taxon>Bacillaceae</taxon>
        <taxon>Psychrobacillus</taxon>
    </lineage>
</organism>
<accession>A0ABU8F7B1</accession>
<reference evidence="2 3" key="1">
    <citation type="submission" date="2024-01" db="EMBL/GenBank/DDBJ databases">
        <title>Seven novel Bacillus-like species.</title>
        <authorList>
            <person name="Liu G."/>
        </authorList>
    </citation>
    <scope>NUCLEOTIDE SEQUENCE [LARGE SCALE GENOMIC DNA]</scope>
    <source>
        <strain evidence="2 3">FJAT-51614</strain>
    </source>
</reference>
<dbReference type="InterPro" id="IPR000182">
    <property type="entry name" value="GNAT_dom"/>
</dbReference>
<dbReference type="EC" id="2.3.1.-" evidence="2"/>
<dbReference type="RefSeq" id="WP_336498435.1">
    <property type="nucleotide sequence ID" value="NZ_JBAWSY010000012.1"/>
</dbReference>
<keyword evidence="2" id="KW-0012">Acyltransferase</keyword>
<keyword evidence="2" id="KW-0808">Transferase</keyword>
<dbReference type="GO" id="GO:0016746">
    <property type="term" value="F:acyltransferase activity"/>
    <property type="evidence" value="ECO:0007669"/>
    <property type="project" value="UniProtKB-KW"/>
</dbReference>
<evidence type="ECO:0000259" key="1">
    <source>
        <dbReference type="PROSITE" id="PS51186"/>
    </source>
</evidence>
<keyword evidence="3" id="KW-1185">Reference proteome</keyword>
<name>A0ABU8F7B1_9BACI</name>
<dbReference type="InterPro" id="IPR016181">
    <property type="entry name" value="Acyl_CoA_acyltransferase"/>
</dbReference>
<dbReference type="PROSITE" id="PS51186">
    <property type="entry name" value="GNAT"/>
    <property type="match status" value="1"/>
</dbReference>
<dbReference type="SUPFAM" id="SSF55729">
    <property type="entry name" value="Acyl-CoA N-acyltransferases (Nat)"/>
    <property type="match status" value="1"/>
</dbReference>
<sequence length="186" mass="21695">MYNIEVRRPRIEDAKEMNQFFSKVIKDTFTVEGLSGMEDEIRNEIEYKNQYLNCDIDSNGENRFFWIALDQNDNKIIGSIEYGPASELIVNCTNGELKGCIEVGTVFVHPDYQKRGIGNLLLNVMYLTLKIRGIEGFCLDSGYTNAQKIWKKKFGEPDYLLKDYWGEGYNHMIWKRSTTKTTLIFR</sequence>
<protein>
    <submittedName>
        <fullName evidence="2">GNAT family N-acetyltransferase</fullName>
        <ecNumber evidence="2">2.3.1.-</ecNumber>
    </submittedName>
</protein>
<dbReference type="Gene3D" id="3.40.630.30">
    <property type="match status" value="1"/>
</dbReference>
<feature type="domain" description="N-acetyltransferase" evidence="1">
    <location>
        <begin position="4"/>
        <end position="179"/>
    </location>
</feature>
<gene>
    <name evidence="2" type="ORF">WAX74_14700</name>
</gene>
<comment type="caution">
    <text evidence="2">The sequence shown here is derived from an EMBL/GenBank/DDBJ whole genome shotgun (WGS) entry which is preliminary data.</text>
</comment>
<proteinExistence type="predicted"/>
<evidence type="ECO:0000313" key="2">
    <source>
        <dbReference type="EMBL" id="MEI4770870.1"/>
    </source>
</evidence>
<dbReference type="Proteomes" id="UP001364890">
    <property type="component" value="Unassembled WGS sequence"/>
</dbReference>
<dbReference type="Pfam" id="PF00583">
    <property type="entry name" value="Acetyltransf_1"/>
    <property type="match status" value="1"/>
</dbReference>
<dbReference type="CDD" id="cd04301">
    <property type="entry name" value="NAT_SF"/>
    <property type="match status" value="1"/>
</dbReference>